<dbReference type="NCBIfam" id="TIGR01383">
    <property type="entry name" value="not_thiJ"/>
    <property type="match status" value="1"/>
</dbReference>
<dbReference type="InterPro" id="IPR006287">
    <property type="entry name" value="DJ-1"/>
</dbReference>
<dbReference type="PANTHER" id="PTHR48094">
    <property type="entry name" value="PROTEIN/NUCLEIC ACID DEGLYCASE DJ-1-RELATED"/>
    <property type="match status" value="1"/>
</dbReference>
<dbReference type="CDD" id="cd03135">
    <property type="entry name" value="GATase1_DJ-1"/>
    <property type="match status" value="1"/>
</dbReference>
<evidence type="ECO:0000259" key="1">
    <source>
        <dbReference type="Pfam" id="PF01965"/>
    </source>
</evidence>
<dbReference type="SUPFAM" id="SSF52317">
    <property type="entry name" value="Class I glutamine amidotransferase-like"/>
    <property type="match status" value="1"/>
</dbReference>
<protein>
    <submittedName>
        <fullName evidence="2">DJ-1/YajL/PfpI superfamily, includes chaperone protein YajL (Former ThiJ), parkinsonism-associated protein DJ-1, peptidases PfpI, Hsp31</fullName>
    </submittedName>
</protein>
<dbReference type="Gene3D" id="3.40.50.880">
    <property type="match status" value="1"/>
</dbReference>
<dbReference type="InterPro" id="IPR050325">
    <property type="entry name" value="Prot/Nucl_acid_deglycase"/>
</dbReference>
<proteinExistence type="predicted"/>
<accession>A0A1W1CER4</accession>
<evidence type="ECO:0000313" key="2">
    <source>
        <dbReference type="EMBL" id="SFV64279.1"/>
    </source>
</evidence>
<name>A0A1W1CER4_9ZZZZ</name>
<feature type="domain" description="DJ-1/PfpI" evidence="1">
    <location>
        <begin position="3"/>
        <end position="167"/>
    </location>
</feature>
<organism evidence="2">
    <name type="scientific">hydrothermal vent metagenome</name>
    <dbReference type="NCBI Taxonomy" id="652676"/>
    <lineage>
        <taxon>unclassified sequences</taxon>
        <taxon>metagenomes</taxon>
        <taxon>ecological metagenomes</taxon>
    </lineage>
</organism>
<dbReference type="PANTHER" id="PTHR48094:SF12">
    <property type="entry name" value="PARKINSON DISEASE PROTEIN 7 HOMOLOG"/>
    <property type="match status" value="1"/>
</dbReference>
<dbReference type="GO" id="GO:0005737">
    <property type="term" value="C:cytoplasm"/>
    <property type="evidence" value="ECO:0007669"/>
    <property type="project" value="TreeGrafter"/>
</dbReference>
<dbReference type="EMBL" id="FPHN01000166">
    <property type="protein sequence ID" value="SFV64279.1"/>
    <property type="molecule type" value="Genomic_DNA"/>
</dbReference>
<dbReference type="InterPro" id="IPR002818">
    <property type="entry name" value="DJ-1/PfpI"/>
</dbReference>
<dbReference type="Pfam" id="PF01965">
    <property type="entry name" value="DJ-1_PfpI"/>
    <property type="match status" value="1"/>
</dbReference>
<dbReference type="InterPro" id="IPR029062">
    <property type="entry name" value="Class_I_gatase-like"/>
</dbReference>
<sequence length="188" mass="20277">MASVLLPLAKGFEEVEAVSLIDVLRRGGIEVRTAHLDGDMDTELVLGANGITIQADTSIANVVAEDFDMILLPGGWDGTYALADNTTVQNLLKEFKNKNRMIGAICAAPFALKKADVLGNSYTCYPGVNEEINHDGYQDNKAVIVDGNIMTSRGPGTALCFGLEIVKYFSGFDSYQAVKEGMLLDFCE</sequence>
<reference evidence="2" key="1">
    <citation type="submission" date="2016-10" db="EMBL/GenBank/DDBJ databases">
        <authorList>
            <person name="de Groot N.N."/>
        </authorList>
    </citation>
    <scope>NUCLEOTIDE SEQUENCE</scope>
</reference>
<dbReference type="AlphaFoldDB" id="A0A1W1CER4"/>
<gene>
    <name evidence="2" type="ORF">MNB_SV-14-1523</name>
</gene>